<dbReference type="InterPro" id="IPR026341">
    <property type="entry name" value="T9SS_type_B"/>
</dbReference>
<proteinExistence type="predicted"/>
<dbReference type="InterPro" id="IPR007110">
    <property type="entry name" value="Ig-like_dom"/>
</dbReference>
<evidence type="ECO:0000259" key="1">
    <source>
        <dbReference type="PROSITE" id="PS50835"/>
    </source>
</evidence>
<comment type="caution">
    <text evidence="2">The sequence shown here is derived from an EMBL/GenBank/DDBJ whole genome shotgun (WGS) entry which is preliminary data.</text>
</comment>
<feature type="domain" description="Ig-like" evidence="1">
    <location>
        <begin position="247"/>
        <end position="356"/>
    </location>
</feature>
<gene>
    <name evidence="2" type="ORF">FUA24_24160</name>
</gene>
<dbReference type="OrthoDB" id="9765926at2"/>
<dbReference type="NCBIfam" id="TIGR04131">
    <property type="entry name" value="Bac_Flav_CTERM"/>
    <property type="match status" value="1"/>
</dbReference>
<dbReference type="InterPro" id="IPR049804">
    <property type="entry name" value="Choice_anch_L"/>
</dbReference>
<dbReference type="Pfam" id="PF13585">
    <property type="entry name" value="CHU_C"/>
    <property type="match status" value="1"/>
</dbReference>
<keyword evidence="3" id="KW-1185">Reference proteome</keyword>
<evidence type="ECO:0000313" key="2">
    <source>
        <dbReference type="EMBL" id="TYA65979.1"/>
    </source>
</evidence>
<dbReference type="PROSITE" id="PS50835">
    <property type="entry name" value="IG_LIKE"/>
    <property type="match status" value="1"/>
</dbReference>
<dbReference type="NCBIfam" id="NF038133">
    <property type="entry name" value="choice_anch_L"/>
    <property type="match status" value="1"/>
</dbReference>
<accession>A0A5D0H6J9</accession>
<organism evidence="2 3">
    <name type="scientific">Seonamhaeicola marinus</name>
    <dbReference type="NCBI Taxonomy" id="1912246"/>
    <lineage>
        <taxon>Bacteria</taxon>
        <taxon>Pseudomonadati</taxon>
        <taxon>Bacteroidota</taxon>
        <taxon>Flavobacteriia</taxon>
        <taxon>Flavobacteriales</taxon>
        <taxon>Flavobacteriaceae</taxon>
    </lineage>
</organism>
<dbReference type="Proteomes" id="UP000323930">
    <property type="component" value="Unassembled WGS sequence"/>
</dbReference>
<sequence length="1657" mass="182573">MLFLPKKSKQKEPTAMRFVLAFILVFFCSSSALFSQQITTDSSVNLQSLIENNFANGCIEISNITSSVNGNSSGFPSYAYFERGTSSFPFNNGIMLSTGSTNSGGNSIITNILNEGDSSWGTDSDLEAALGVTNTLNATSIEFDFISSSSQFYFNFLYASEEYFDQLPCFLTDHIVFLITEKNSGNPYRNIAVIPGTNTPVNSRNIHSEIFGVCAATNEQYFDGYNFGDTNYDGRTEILTASETITPNVEYHVKLIIADSGVPDGDSAVFIEGNSYDPLDLGDNITTCSSSARLDADINNPLATYQWFKYDEVNSVWDIIAGETNTFLNVSENGDYRVVVTVPLGNSNCDEQDEITIVLNSEETVTPINDYEICDVPGGNGSQFFDLSTRDTELIINIGALFSSYTFRYYTSDSDARNNPNNSITSITSSGQEIWVRIDDTNSNCVAYTSFNLVVTPTPTIAPFLPMTVCDGDDQPNNGFTAMNLTVKDDEITGGNPNLVVSYHFNNLDALNGENEIPNGDYVNSNPYNDQVYIRVLDVTTGCFNTDILPVEVTDSPLIVFDTQYLDACDTSHVGVGTFDLTEKIDAILNGLPLPYTVTYHTSRQDAENGTDPILHPENYDYSSDNREPGYTTIFVRVVDGNTGCPSIGQIETHTSLLLTGPGMGDFAECDNNEDSNDALDFDLLAIEREINEDLTDWVEVTFYSDEDRNNLLPKSTPFSAVNGTTLYLNLRDTVSGCEDSAEITLIINPILNIQHTGAIEYCDDNGTGFMSVVLEDLDAQITGGNSNFSVTYFTSESDANNGALNVLPPIYDTSTTVLWARIQSNENPQCYTVNRFDLIITTAPSVTDANTIEICSNQNSEEINLRDNLNEMISDTTGVVISYYNSLEDANAPRNPIEDPDSYTVNSSHTIFVRFDSSATGCHSIAQYDIIFNTKPILPNDLKLQVCEPAGISTSNFILSEMNGTILNSQSGKIVLYYEDENDAINRTPNAELPTNGYPSGNRTIYVRVENITDTDCNTIAPLELEVSPEALYNPVVGFSVCDNFNDRSEEIDLAAKRAEISNGYSNLTISFHATRNNARDNISPLPNEHSITQNETIFVRIESSDSPCYEIEEFSVNLFLTPDVSEVSGPLIECDEDYDEITNFNLLEADFDISGRLDPSLYLVYYYEEYEDINQDNGLDHSNAIDSTLLTQFPSENGNTVFIKVTDPGTGCFTIISQDLIVNTPPIFNTISSYSTCESNSNTFDLSEINSTLVNEPSLVNINYATTSAAIISNNVFTYTIPGDYVVDAIITDINNSCSISTSFTLSINPNPTAFDTPNLYYCDSNIDTTDTETFNLLDTEALIRGASQPDSQFSLTFYNDSDNAYSEDGSGAIGNVYQALHEEIIYARIENRITGCFDVTTFETHINPRPVIPIETVVPLCNDVPIVVSAETGFSGDMYSWSTGSSSSEILVQPSDLINGSINLSVTVTRPYLTGDCSNTHSFTVMASEDAGIIFTPTVNFNDPNSITVNLDMPNRIGDYIFLLDGVENSPRTYNVFENVTYGEHLVTVRDLNGCNDVTKSVFVFDIPKFFTPNNDGPNDTWHIVGIERPELRGSFVNIYNRHGKLIKTLTHTSIGWDGTYNGNPMPSDDYWYVAKVSNNGILTSYKGHFALKR</sequence>
<reference evidence="2 3" key="1">
    <citation type="submission" date="2019-08" db="EMBL/GenBank/DDBJ databases">
        <title>Seonamhaeicola sediminis sp. nov., isolated from marine sediment.</title>
        <authorList>
            <person name="Cao W.R."/>
        </authorList>
    </citation>
    <scope>NUCLEOTIDE SEQUENCE [LARGE SCALE GENOMIC DNA]</scope>
    <source>
        <strain evidence="2 3">B011</strain>
    </source>
</reference>
<protein>
    <submittedName>
        <fullName evidence="2">T9SS type B sorting domain-containing protein</fullName>
    </submittedName>
</protein>
<evidence type="ECO:0000313" key="3">
    <source>
        <dbReference type="Proteomes" id="UP000323930"/>
    </source>
</evidence>
<name>A0A5D0H6J9_9FLAO</name>
<dbReference type="EMBL" id="VSDQ01000852">
    <property type="protein sequence ID" value="TYA65979.1"/>
    <property type="molecule type" value="Genomic_DNA"/>
</dbReference>